<dbReference type="PANTHER" id="PTHR24096:SF353">
    <property type="entry name" value="GH16244P-RELATED"/>
    <property type="match status" value="1"/>
</dbReference>
<dbReference type="EnsemblMetazoa" id="LLOJ007636-RA">
    <property type="protein sequence ID" value="LLOJ007636-PA"/>
    <property type="gene ID" value="LLOJ007636"/>
</dbReference>
<feature type="domain" description="AMP-binding enzyme C-terminal" evidence="4">
    <location>
        <begin position="887"/>
        <end position="963"/>
    </location>
</feature>
<evidence type="ECO:0000313" key="7">
    <source>
        <dbReference type="Proteomes" id="UP000092461"/>
    </source>
</evidence>
<dbReference type="SUPFAM" id="SSF56801">
    <property type="entry name" value="Acetyl-CoA synthetase-like"/>
    <property type="match status" value="8"/>
</dbReference>
<dbReference type="Gene3D" id="3.30.300.30">
    <property type="match status" value="7"/>
</dbReference>
<dbReference type="InterPro" id="IPR000873">
    <property type="entry name" value="AMP-dep_synth/lig_dom"/>
</dbReference>
<dbReference type="VEuPathDB" id="VectorBase:LLONM1_011821"/>
<dbReference type="GO" id="GO:0016405">
    <property type="term" value="F:CoA-ligase activity"/>
    <property type="evidence" value="ECO:0007669"/>
    <property type="project" value="TreeGrafter"/>
</dbReference>
<dbReference type="GO" id="GO:0005777">
    <property type="term" value="C:peroxisome"/>
    <property type="evidence" value="ECO:0007669"/>
    <property type="project" value="UniProtKB-SubCell"/>
</dbReference>
<keyword evidence="7" id="KW-1185">Reference proteome</keyword>
<keyword evidence="2" id="KW-0576">Peroxisome</keyword>
<reference evidence="5" key="2">
    <citation type="journal article" date="2020" name="BMC">
        <title>Leishmania infection induces a limited differential gene expression in the sand fly midgut.</title>
        <authorList>
            <person name="Coutinho-Abreu I.V."/>
            <person name="Serafim T.D."/>
            <person name="Meneses C."/>
            <person name="Kamhawi S."/>
            <person name="Oliveira F."/>
            <person name="Valenzuela J.G."/>
        </authorList>
    </citation>
    <scope>NUCLEOTIDE SEQUENCE</scope>
    <source>
        <strain evidence="5">Jacobina</strain>
        <tissue evidence="5">Midgut</tissue>
    </source>
</reference>
<evidence type="ECO:0000259" key="3">
    <source>
        <dbReference type="Pfam" id="PF00501"/>
    </source>
</evidence>
<dbReference type="VEuPathDB" id="VectorBase:LLONM1_007476"/>
<protein>
    <submittedName>
        <fullName evidence="5">Putative acyl-coa synthetase</fullName>
    </submittedName>
</protein>
<evidence type="ECO:0000313" key="6">
    <source>
        <dbReference type="EnsemblMetazoa" id="LLOJ007636-PA"/>
    </source>
</evidence>
<dbReference type="EMBL" id="GITU01000402">
    <property type="protein sequence ID" value="MBC1169105.1"/>
    <property type="molecule type" value="Transcribed_RNA"/>
</dbReference>
<accession>A0A1B0CRY8</accession>
<feature type="domain" description="AMP-dependent synthetase/ligase" evidence="3">
    <location>
        <begin position="1001"/>
        <end position="1350"/>
    </location>
</feature>
<feature type="domain" description="AMP-binding enzyme C-terminal" evidence="4">
    <location>
        <begin position="604"/>
        <end position="680"/>
    </location>
</feature>
<dbReference type="InterPro" id="IPR042099">
    <property type="entry name" value="ANL_N_sf"/>
</dbReference>
<dbReference type="Pfam" id="PF00501">
    <property type="entry name" value="AMP-binding"/>
    <property type="match status" value="4"/>
</dbReference>
<reference evidence="7" key="1">
    <citation type="submission" date="2012-05" db="EMBL/GenBank/DDBJ databases">
        <title>Whole Genome Assembly of Lutzomyia longipalpis.</title>
        <authorList>
            <person name="Richards S."/>
            <person name="Qu C."/>
            <person name="Dillon R."/>
            <person name="Worley K."/>
            <person name="Scherer S."/>
            <person name="Batterton M."/>
            <person name="Taylor A."/>
            <person name="Hawes A."/>
            <person name="Hernandez B."/>
            <person name="Kovar C."/>
            <person name="Mandapat C."/>
            <person name="Pham C."/>
            <person name="Qu C."/>
            <person name="Jing C."/>
            <person name="Bess C."/>
            <person name="Bandaranaike D."/>
            <person name="Ngo D."/>
            <person name="Ongeri F."/>
            <person name="Arias F."/>
            <person name="Lara F."/>
            <person name="Weissenberger G."/>
            <person name="Kamau G."/>
            <person name="Han H."/>
            <person name="Shen H."/>
            <person name="Dinh H."/>
            <person name="Khalil I."/>
            <person name="Jones J."/>
            <person name="Shafer J."/>
            <person name="Jayaseelan J."/>
            <person name="Quiroz J."/>
            <person name="Blankenburg K."/>
            <person name="Nguyen L."/>
            <person name="Jackson L."/>
            <person name="Francisco L."/>
            <person name="Tang L.-Y."/>
            <person name="Pu L.-L."/>
            <person name="Perales L."/>
            <person name="Lorensuhewa L."/>
            <person name="Munidasa M."/>
            <person name="Coyle M."/>
            <person name="Taylor M."/>
            <person name="Puazo M."/>
            <person name="Firestine M."/>
            <person name="Scheel M."/>
            <person name="Javaid M."/>
            <person name="Wang M."/>
            <person name="Li M."/>
            <person name="Tabassum N."/>
            <person name="Saada N."/>
            <person name="Osuji N."/>
            <person name="Aqrawi P."/>
            <person name="Fu Q."/>
            <person name="Thornton R."/>
            <person name="Raj R."/>
            <person name="Goodspeed R."/>
            <person name="Mata R."/>
            <person name="Najjar R."/>
            <person name="Gubbala S."/>
            <person name="Lee S."/>
            <person name="Denson S."/>
            <person name="Patil S."/>
            <person name="Macmil S."/>
            <person name="Qi S."/>
            <person name="Matskevitch T."/>
            <person name="Palculict T."/>
            <person name="Mathew T."/>
            <person name="Vee V."/>
            <person name="Velamala V."/>
            <person name="Korchina V."/>
            <person name="Cai W."/>
            <person name="Liu W."/>
            <person name="Dai W."/>
            <person name="Zou X."/>
            <person name="Zhu Y."/>
            <person name="Zhang Y."/>
            <person name="Wu Y.-Q."/>
            <person name="Xin Y."/>
            <person name="Nazarath L."/>
            <person name="Kovar C."/>
            <person name="Han Y."/>
            <person name="Muzny D."/>
            <person name="Gibbs R."/>
        </authorList>
    </citation>
    <scope>NUCLEOTIDE SEQUENCE [LARGE SCALE GENOMIC DNA]</scope>
    <source>
        <strain evidence="7">Jacobina</strain>
    </source>
</reference>
<dbReference type="Proteomes" id="UP000092461">
    <property type="component" value="Unassembled WGS sequence"/>
</dbReference>
<feature type="domain" description="AMP-binding enzyme C-terminal" evidence="4">
    <location>
        <begin position="734"/>
        <end position="789"/>
    </location>
</feature>
<dbReference type="Pfam" id="PF13193">
    <property type="entry name" value="AMP-binding_C"/>
    <property type="match status" value="7"/>
</dbReference>
<dbReference type="Gene3D" id="3.40.50.12780">
    <property type="entry name" value="N-terminal domain of ligase-like"/>
    <property type="match status" value="8"/>
</dbReference>
<proteinExistence type="predicted"/>
<dbReference type="VEuPathDB" id="VectorBase:LLONM1_001279"/>
<comment type="subcellular location">
    <subcellularLocation>
        <location evidence="1">Peroxisome</location>
    </subcellularLocation>
</comment>
<feature type="domain" description="AMP-dependent synthetase/ligase" evidence="3">
    <location>
        <begin position="1516"/>
        <end position="1873"/>
    </location>
</feature>
<feature type="domain" description="AMP-dependent synthetase/ligase" evidence="3">
    <location>
        <begin position="38"/>
        <end position="161"/>
    </location>
</feature>
<sequence length="2021" mass="223514">MSATKYFSEEKIWRGPEKPAWLFNEKANLGRILLSILNRDPHKVAQISDNNGIRMTNGEMVSYAEKIAGGLKQRGCKVGDVVGFVAANGHMLAPTLIACFLLEALTNVMDLTKDEDEIYAIFRITEPKFIFCDAEKVNLVEKVAGRMQNSPTIIVFGRNTVENYISIEDLMQEGDDEEYLKNQEATAKFIDSNGFAHTGDLGFFDKDGFLSITGRCKDVIKYFLFHVSGSEIERVVKTHPSVSHVVAVGIPDQKYSHLPAVLVVLKNGSSVTAEEISDLVAEKLPDSHKLRGGVYFVDKIPLTSTGKIIINPLLLSQVLESPNLTPVSFSSVKKIFCGGNIITEHLLEMLKPYMAKINFGIVYGSTETGALAAYMYNPKGKICVGNLLPGIEGIVIDEEGRRLGSGEIGELCFTAPYRFSEYLKNPEATRAYTTSDGFMRTGDLGFYDEDGLLYVNGRCKDVMKYILAHVSGSEIERVVKTHPAVSEVVAVGIPDEKYSHLPAVLIILKEGSVVTTEDISDLVAEKLPDSHKLRGGVYFVDKIPLTSTGKGYLKNPEATNAYTTNDGFMRSGDLGFFDEDGLLYVTGRCKDVMKYFSSHVSGTEIERVVKTHPSVSDVVAVGIPDEKYSHLPAVLIILKEGSAVAAEEISDLVAEKLPDSHKLRGGVYFVDEFPVTSSGKEYLKNQEATAKFIDSNGFAHTGDLGFFDKDGFLSITGRCKDVIKYFLFHVSGSEIERVVKEHPAVSEVVALGIPDQKYSHLPAVLVVLKKGSTATSEEISNLVAEKLPDSHKLPCRPTQTDYNIICCSSGTTGPQKAVCISYQLIIEEYWHEKGYLKNPEATNAFVTNDGFMRSGDLGFYDEDGLLYVNGRCKDVMKYFSSHVSGTEIERVVKTHPCVSEVVAVGIPDEKYSHLPAVLIILKEGSAVAAEEISDLVAEKLPDSHKLRGGVYFVDEFPVTSSGKMSITRYFSEEKIWRGPEKPAWLFNEKANLGRILLSILNRDPQKVAQISDNNGIRMTNGEMVSYAEKIAGGLKQRGCKVGDVVGFVAANGHMLAPTLIACFLLEASTNAMDVNQNEDEIYNIFKITEPKFIFCDAQKINLMEKVAGRLQDSPTIIIYGENKVKAYISIEDLIREGDDEVLRRNILLEACRPLQMDYNIICCSSGTTGPQKAVCISYQSIVDEYWYQNVVRSTVGYLVLLRSIFYGLTRIITTQDFNPELFLNITTKYRVTNTLINPLLLSQVLESPKLTSASFSSLKKIWCCGSIITKHLVEKLKPFLMSETKFMIIYGTTEAGALTTYMYDPKGTINVGNLLPGIEGIVVDEEERRLGPGKVGELCFTAPYRFSGYLKNPEATNAYTTNDGFMRTGDLGFYDEDGLLYVNGRCKDVMKYILAHVSGSEIERVVKKHPSVSDVVAVGIPDEKYSHLPAVLVVLKNRSSVTAEEISDLVAEKLPDSHKLRGGVYFVDKIPVTSTGKVKKVEAEKYAERIGPEKPAWLFNEKANLGRILLSILNRDPQRVVQISDNNGIQMKNGEMVSYAEKIAGGLKRKGCKVGDVVGFVAANGHMLAPTLIACFLLEAPTNAMDVNQNEDEICTIFRITEPKFIFCDAEKVDLVEKVARRMQNSPTIIVFGENKIENYISTADLMQEGDDEELRRNILLEACRPIQMDYNIICCSSGTTGPQKAVCISYHALVEEYWHQNVVSSPTDSLFSFCPMTIGYLVLIRSIFHGITRITTTENFNPELFLHIITKYKVTNIIISPILLDYVIESPKFSPSSFSSLKEIWCGGNLVTERLVEKLKPFMLQIQLVIAYGCTETGGLTAYKYNPKGTVSIGNLLPGIEGIVVDEEGRRLGPGEVGELCFTAPYHFTGYLKNLEATNAYITSDGFMHTGDLGFYDEDGFLYIKGRCKDVIKYIVSHVSGSEIERVIKTHPCVSEVVAVGIPDQKCCQLPAVLIVLKEGSAVAAEEISDLVAKKLPDSHKLRGGVYFVDKIPVTSTGKVKKIEAEKYAEKMFKSLNKTD</sequence>
<dbReference type="FunFam" id="3.40.50.12780:FF:000025">
    <property type="entry name" value="luciferin 4-monooxygenase"/>
    <property type="match status" value="2"/>
</dbReference>
<evidence type="ECO:0000256" key="1">
    <source>
        <dbReference type="ARBA" id="ARBA00004275"/>
    </source>
</evidence>
<dbReference type="EMBL" id="AJWK01025487">
    <property type="status" value="NOT_ANNOTATED_CDS"/>
    <property type="molecule type" value="Genomic_DNA"/>
</dbReference>
<dbReference type="PANTHER" id="PTHR24096">
    <property type="entry name" value="LONG-CHAIN-FATTY-ACID--COA LIGASE"/>
    <property type="match status" value="1"/>
</dbReference>
<evidence type="ECO:0000259" key="4">
    <source>
        <dbReference type="Pfam" id="PF13193"/>
    </source>
</evidence>
<dbReference type="VEuPathDB" id="VectorBase:LLONM1_009517"/>
<feature type="domain" description="AMP-binding enzyme C-terminal" evidence="4">
    <location>
        <begin position="231"/>
        <end position="307"/>
    </location>
</feature>
<organism evidence="6 7">
    <name type="scientific">Lutzomyia longipalpis</name>
    <name type="common">Sand fly</name>
    <dbReference type="NCBI Taxonomy" id="7200"/>
    <lineage>
        <taxon>Eukaryota</taxon>
        <taxon>Metazoa</taxon>
        <taxon>Ecdysozoa</taxon>
        <taxon>Arthropoda</taxon>
        <taxon>Hexapoda</taxon>
        <taxon>Insecta</taxon>
        <taxon>Pterygota</taxon>
        <taxon>Neoptera</taxon>
        <taxon>Endopterygota</taxon>
        <taxon>Diptera</taxon>
        <taxon>Nematocera</taxon>
        <taxon>Psychodoidea</taxon>
        <taxon>Psychodidae</taxon>
        <taxon>Lutzomyia</taxon>
        <taxon>Lutzomyia</taxon>
    </lineage>
</organism>
<feature type="domain" description="AMP-dependent synthetase/ligase" evidence="3">
    <location>
        <begin position="313"/>
        <end position="423"/>
    </location>
</feature>
<dbReference type="VEuPathDB" id="VectorBase:LLOJ007636"/>
<evidence type="ECO:0000313" key="5">
    <source>
        <dbReference type="EMBL" id="MBC1169105.1"/>
    </source>
</evidence>
<dbReference type="EMBL" id="AJWK01025488">
    <property type="status" value="NOT_ANNOTATED_CDS"/>
    <property type="molecule type" value="Genomic_DNA"/>
</dbReference>
<dbReference type="EMBL" id="AJWK01025489">
    <property type="status" value="NOT_ANNOTATED_CDS"/>
    <property type="molecule type" value="Genomic_DNA"/>
</dbReference>
<feature type="domain" description="AMP-binding enzyme C-terminal" evidence="4">
    <location>
        <begin position="1924"/>
        <end position="2000"/>
    </location>
</feature>
<feature type="domain" description="AMP-binding enzyme C-terminal" evidence="4">
    <location>
        <begin position="474"/>
        <end position="550"/>
    </location>
</feature>
<reference evidence="6" key="3">
    <citation type="submission" date="2020-05" db="UniProtKB">
        <authorList>
            <consortium name="EnsemblMetazoa"/>
        </authorList>
    </citation>
    <scope>IDENTIFICATION</scope>
    <source>
        <strain evidence="6">Jacobina</strain>
    </source>
</reference>
<name>A0A1B0CRY8_LUTLO</name>
<feature type="domain" description="AMP-binding enzyme C-terminal" evidence="4">
    <location>
        <begin position="1401"/>
        <end position="1477"/>
    </location>
</feature>
<dbReference type="InterPro" id="IPR025110">
    <property type="entry name" value="AMP-bd_C"/>
</dbReference>
<dbReference type="InterPro" id="IPR045851">
    <property type="entry name" value="AMP-bd_C_sf"/>
</dbReference>
<evidence type="ECO:0000256" key="2">
    <source>
        <dbReference type="ARBA" id="ARBA00023140"/>
    </source>
</evidence>